<feature type="compositionally biased region" description="Polar residues" evidence="1">
    <location>
        <begin position="1"/>
        <end position="19"/>
    </location>
</feature>
<keyword evidence="2" id="KW-1133">Transmembrane helix</keyword>
<comment type="caution">
    <text evidence="3">The sequence shown here is derived from an EMBL/GenBank/DDBJ whole genome shotgun (WGS) entry which is preliminary data.</text>
</comment>
<dbReference type="SUPFAM" id="SSF54523">
    <property type="entry name" value="Pili subunits"/>
    <property type="match status" value="1"/>
</dbReference>
<reference evidence="3 4" key="1">
    <citation type="submission" date="2018-02" db="EMBL/GenBank/DDBJ databases">
        <title>Comparative genomes isolates from brazilian mangrove.</title>
        <authorList>
            <person name="Araujo J.E."/>
            <person name="Taketani R.G."/>
            <person name="Silva M.C.P."/>
            <person name="Loureco M.V."/>
            <person name="Andreote F.D."/>
        </authorList>
    </citation>
    <scope>NUCLEOTIDE SEQUENCE [LARGE SCALE GENOMIC DNA]</scope>
    <source>
        <strain evidence="3 4">Nap-Phe MGV</strain>
    </source>
</reference>
<dbReference type="NCBIfam" id="TIGR02532">
    <property type="entry name" value="IV_pilin_GFxxxE"/>
    <property type="match status" value="1"/>
</dbReference>
<organism evidence="3 4">
    <name type="scientific">Blastopirellula marina</name>
    <dbReference type="NCBI Taxonomy" id="124"/>
    <lineage>
        <taxon>Bacteria</taxon>
        <taxon>Pseudomonadati</taxon>
        <taxon>Planctomycetota</taxon>
        <taxon>Planctomycetia</taxon>
        <taxon>Pirellulales</taxon>
        <taxon>Pirellulaceae</taxon>
        <taxon>Blastopirellula</taxon>
    </lineage>
</organism>
<feature type="transmembrane region" description="Helical" evidence="2">
    <location>
        <begin position="76"/>
        <end position="98"/>
    </location>
</feature>
<evidence type="ECO:0008006" key="5">
    <source>
        <dbReference type="Google" id="ProtNLM"/>
    </source>
</evidence>
<keyword evidence="2" id="KW-0812">Transmembrane</keyword>
<dbReference type="AlphaFoldDB" id="A0A2S8GDF9"/>
<name>A0A2S8GDF9_9BACT</name>
<evidence type="ECO:0000256" key="2">
    <source>
        <dbReference type="SAM" id="Phobius"/>
    </source>
</evidence>
<dbReference type="InterPro" id="IPR012902">
    <property type="entry name" value="N_methyl_site"/>
</dbReference>
<dbReference type="InterPro" id="IPR045584">
    <property type="entry name" value="Pilin-like"/>
</dbReference>
<gene>
    <name evidence="3" type="ORF">C5Y93_28485</name>
</gene>
<dbReference type="Pfam" id="PF07963">
    <property type="entry name" value="N_methyl"/>
    <property type="match status" value="1"/>
</dbReference>
<keyword evidence="2" id="KW-0472">Membrane</keyword>
<dbReference type="Proteomes" id="UP000237819">
    <property type="component" value="Unassembled WGS sequence"/>
</dbReference>
<dbReference type="EMBL" id="PUHZ01000025">
    <property type="protein sequence ID" value="PQO42281.1"/>
    <property type="molecule type" value="Genomic_DNA"/>
</dbReference>
<evidence type="ECO:0000256" key="1">
    <source>
        <dbReference type="SAM" id="MobiDB-lite"/>
    </source>
</evidence>
<feature type="compositionally biased region" description="Low complexity" evidence="1">
    <location>
        <begin position="20"/>
        <end position="35"/>
    </location>
</feature>
<sequence>MISATTSVQTPSTRSTPAESTASPTRSKTSTTSRTLAKGRRSTPTPASKEKANPMIHKAPTVVRNANRPAFTLVELLVVMGVLALMSSMVLVGLASAAEQARVARTRSQIQKIHELLMTRWEDYRYRRVEINRTGGSVRLRQRDRVDKIREIMRMEMPCHIVDLQYGNNGTNGSSGSPFTGNEPALWNRYRRAVDARAGGFSGWTIPFQESECLYMILESIQDGETNGLDFFKDSEFGDTDGDGMPEILDAWGNPIHFLRWAPGFIGPRSALHRNDQPDPFDPLNVRDGRMQSVPNEYDHFPLFPLVVSAGPDEETDIFLRYSQSPIMAATVSPTATYPVPNNPYFALDPADATANEQAGLQLGREDDIDLNGSEDYYDNISNHYLLIPGNS</sequence>
<evidence type="ECO:0000313" key="4">
    <source>
        <dbReference type="Proteomes" id="UP000237819"/>
    </source>
</evidence>
<proteinExistence type="predicted"/>
<feature type="region of interest" description="Disordered" evidence="1">
    <location>
        <begin position="1"/>
        <end position="53"/>
    </location>
</feature>
<accession>A0A2S8GDF9</accession>
<protein>
    <recommendedName>
        <fullName evidence="5">Type II secretion system protein</fullName>
    </recommendedName>
</protein>
<dbReference type="Gene3D" id="3.30.700.10">
    <property type="entry name" value="Glycoprotein, Type 4 Pilin"/>
    <property type="match status" value="1"/>
</dbReference>
<evidence type="ECO:0000313" key="3">
    <source>
        <dbReference type="EMBL" id="PQO42281.1"/>
    </source>
</evidence>